<protein>
    <recommendedName>
        <fullName evidence="5">Methyltransferase</fullName>
    </recommendedName>
</protein>
<reference evidence="3 4" key="1">
    <citation type="submission" date="2023-07" db="EMBL/GenBank/DDBJ databases">
        <title>Paenibacillus sp. JX-17 nov. isolated from soil.</title>
        <authorList>
            <person name="Wan Y."/>
            <person name="Liu B."/>
        </authorList>
    </citation>
    <scope>NUCLEOTIDE SEQUENCE [LARGE SCALE GENOMIC DNA]</scope>
    <source>
        <strain evidence="3 4">JX-17</strain>
    </source>
</reference>
<evidence type="ECO:0000256" key="2">
    <source>
        <dbReference type="SAM" id="Phobius"/>
    </source>
</evidence>
<feature type="transmembrane region" description="Helical" evidence="2">
    <location>
        <begin position="70"/>
        <end position="88"/>
    </location>
</feature>
<comment type="caution">
    <text evidence="3">The sequence shown here is derived from an EMBL/GenBank/DDBJ whole genome shotgun (WGS) entry which is preliminary data.</text>
</comment>
<sequence length="171" mass="19989">MARSFERKVRKNTNQLNQQRKKQGLKTLGNNSESADLFRGRSITAPALLAFLAVFYLLLSLFVTKAGMKPMDWFVFVLYLLLGVIFYFRRPYLKVGKKTVYTLKSGRERSMSADMIKSIKVQRGYIFIESEGKKSNWGFSRTLNRYDISAMSERLEKFAKENQIPFEREEK</sequence>
<evidence type="ECO:0008006" key="5">
    <source>
        <dbReference type="Google" id="ProtNLM"/>
    </source>
</evidence>
<keyword evidence="2" id="KW-0812">Transmembrane</keyword>
<gene>
    <name evidence="3" type="ORF">Q5741_00750</name>
</gene>
<evidence type="ECO:0000313" key="3">
    <source>
        <dbReference type="EMBL" id="MDO7904937.1"/>
    </source>
</evidence>
<evidence type="ECO:0000313" key="4">
    <source>
        <dbReference type="Proteomes" id="UP001240171"/>
    </source>
</evidence>
<accession>A0ABT9C6P5</accession>
<dbReference type="EMBL" id="JAUQTB010000001">
    <property type="protein sequence ID" value="MDO7904937.1"/>
    <property type="molecule type" value="Genomic_DNA"/>
</dbReference>
<dbReference type="Proteomes" id="UP001240171">
    <property type="component" value="Unassembled WGS sequence"/>
</dbReference>
<keyword evidence="2" id="KW-0472">Membrane</keyword>
<keyword evidence="2" id="KW-1133">Transmembrane helix</keyword>
<proteinExistence type="predicted"/>
<keyword evidence="4" id="KW-1185">Reference proteome</keyword>
<name>A0ABT9C6P5_9BACL</name>
<feature type="region of interest" description="Disordered" evidence="1">
    <location>
        <begin position="1"/>
        <end position="25"/>
    </location>
</feature>
<dbReference type="RefSeq" id="WP_305022133.1">
    <property type="nucleotide sequence ID" value="NZ_JAUQTB010000001.1"/>
</dbReference>
<feature type="transmembrane region" description="Helical" evidence="2">
    <location>
        <begin position="43"/>
        <end position="64"/>
    </location>
</feature>
<organism evidence="3 4">
    <name type="scientific">Paenibacillus lacisoli</name>
    <dbReference type="NCBI Taxonomy" id="3064525"/>
    <lineage>
        <taxon>Bacteria</taxon>
        <taxon>Bacillati</taxon>
        <taxon>Bacillota</taxon>
        <taxon>Bacilli</taxon>
        <taxon>Bacillales</taxon>
        <taxon>Paenibacillaceae</taxon>
        <taxon>Paenibacillus</taxon>
    </lineage>
</organism>
<evidence type="ECO:0000256" key="1">
    <source>
        <dbReference type="SAM" id="MobiDB-lite"/>
    </source>
</evidence>